<feature type="domain" description="CHHC U11-48K-type" evidence="5">
    <location>
        <begin position="13"/>
        <end position="40"/>
    </location>
</feature>
<name>A0A0L8FPW9_OCTBM</name>
<sequence>MSSSIPIADPDDYEICPYDPVHRVQSRRMVYHLEKCRKNFPMKKTRICPFNNKHRIPEPEFRYHLVLCPDKAILDQDLKHAWLQQNKDDEELPSGNLEVPDTNFQLNMEEDWEADSEQKFFKLGAGRIASSHSVVDTNQTELRLPAHKFNNSQDNLPVYQFSSNSLLMASEGIGRGRGKGSKPVVPVGRGRGTSGCKENVTKLGKPGASQTATKPGNASAVESAKLSVSVDKTWLQDVNQNCKKKKTKTKNACAKTVIKEEPPTPVTAEDEAKTIRRLRKKLRQISLLEEQKSAGLSLDKDQIAKIAMKETLCKQLESLELRDH</sequence>
<keyword evidence="2" id="KW-0863">Zinc-finger</keyword>
<evidence type="ECO:0000259" key="5">
    <source>
        <dbReference type="PROSITE" id="PS51800"/>
    </source>
</evidence>
<dbReference type="AlphaFoldDB" id="A0A0L8FPW9"/>
<dbReference type="InterPro" id="IPR036236">
    <property type="entry name" value="Znf_C2H2_sf"/>
</dbReference>
<dbReference type="OrthoDB" id="6153857at2759"/>
<evidence type="ECO:0000256" key="2">
    <source>
        <dbReference type="ARBA" id="ARBA00022771"/>
    </source>
</evidence>
<evidence type="ECO:0000256" key="1">
    <source>
        <dbReference type="ARBA" id="ARBA00022723"/>
    </source>
</evidence>
<gene>
    <name evidence="6" type="ORF">OCBIM_22011437mg</name>
</gene>
<evidence type="ECO:0000256" key="4">
    <source>
        <dbReference type="SAM" id="MobiDB-lite"/>
    </source>
</evidence>
<proteinExistence type="predicted"/>
<dbReference type="KEGG" id="obi:106881919"/>
<dbReference type="OMA" id="NGENWED"/>
<feature type="region of interest" description="Disordered" evidence="4">
    <location>
        <begin position="172"/>
        <end position="195"/>
    </location>
</feature>
<dbReference type="PANTHER" id="PTHR21402:SF5">
    <property type="entry name" value="GAMETOCYTE SPECIFIC FACTOR 1"/>
    <property type="match status" value="1"/>
</dbReference>
<dbReference type="SUPFAM" id="SSF57667">
    <property type="entry name" value="beta-beta-alpha zinc fingers"/>
    <property type="match status" value="1"/>
</dbReference>
<keyword evidence="1" id="KW-0479">Metal-binding</keyword>
<evidence type="ECO:0000256" key="3">
    <source>
        <dbReference type="ARBA" id="ARBA00022833"/>
    </source>
</evidence>
<dbReference type="InterPro" id="IPR051591">
    <property type="entry name" value="UPF0224_FAM112_RNA_Proc"/>
</dbReference>
<dbReference type="InterPro" id="IPR022776">
    <property type="entry name" value="TRM13/UPF0224_CHHC_Znf_dom"/>
</dbReference>
<dbReference type="PROSITE" id="PS51800">
    <property type="entry name" value="ZF_CHHC_U11_48K"/>
    <property type="match status" value="2"/>
</dbReference>
<dbReference type="EMBL" id="KQ427746">
    <property type="protein sequence ID" value="KOF66766.1"/>
    <property type="molecule type" value="Genomic_DNA"/>
</dbReference>
<reference evidence="6" key="1">
    <citation type="submission" date="2015-07" db="EMBL/GenBank/DDBJ databases">
        <title>MeaNS - Measles Nucleotide Surveillance Program.</title>
        <authorList>
            <person name="Tran T."/>
            <person name="Druce J."/>
        </authorList>
    </citation>
    <scope>NUCLEOTIDE SEQUENCE</scope>
    <source>
        <strain evidence="6">UCB-OBI-ISO-001</strain>
        <tissue evidence="6">Gonad</tissue>
    </source>
</reference>
<evidence type="ECO:0000313" key="6">
    <source>
        <dbReference type="EMBL" id="KOF66766.1"/>
    </source>
</evidence>
<dbReference type="Pfam" id="PF05253">
    <property type="entry name" value="zf-U11-48K"/>
    <property type="match status" value="2"/>
</dbReference>
<organism evidence="6">
    <name type="scientific">Octopus bimaculoides</name>
    <name type="common">California two-spotted octopus</name>
    <dbReference type="NCBI Taxonomy" id="37653"/>
    <lineage>
        <taxon>Eukaryota</taxon>
        <taxon>Metazoa</taxon>
        <taxon>Spiralia</taxon>
        <taxon>Lophotrochozoa</taxon>
        <taxon>Mollusca</taxon>
        <taxon>Cephalopoda</taxon>
        <taxon>Coleoidea</taxon>
        <taxon>Octopodiformes</taxon>
        <taxon>Octopoda</taxon>
        <taxon>Incirrata</taxon>
        <taxon>Octopodidae</taxon>
        <taxon>Octopus</taxon>
    </lineage>
</organism>
<feature type="domain" description="CHHC U11-48K-type" evidence="5">
    <location>
        <begin position="45"/>
        <end position="72"/>
    </location>
</feature>
<dbReference type="PANTHER" id="PTHR21402">
    <property type="entry name" value="GAMETOCYTE SPECIFIC FACTOR 1-RELATED"/>
    <property type="match status" value="1"/>
</dbReference>
<keyword evidence="3" id="KW-0862">Zinc</keyword>
<accession>A0A0L8FPW9</accession>
<dbReference type="STRING" id="37653.A0A0L8FPW9"/>
<dbReference type="GO" id="GO:0008270">
    <property type="term" value="F:zinc ion binding"/>
    <property type="evidence" value="ECO:0007669"/>
    <property type="project" value="UniProtKB-KW"/>
</dbReference>
<protein>
    <recommendedName>
        <fullName evidence="5">CHHC U11-48K-type domain-containing protein</fullName>
    </recommendedName>
</protein>